<reference evidence="1" key="1">
    <citation type="journal article" date="2023" name="DNA Res.">
        <title>Chromosome-level genome assembly of Phrynocephalus forsythii using third-generation DNA sequencing and Hi-C analysis.</title>
        <authorList>
            <person name="Qi Y."/>
            <person name="Zhao W."/>
            <person name="Zhao Y."/>
            <person name="Niu C."/>
            <person name="Cao S."/>
            <person name="Zhang Y."/>
        </authorList>
    </citation>
    <scope>NUCLEOTIDE SEQUENCE</scope>
    <source>
        <tissue evidence="1">Muscle</tissue>
    </source>
</reference>
<dbReference type="SUPFAM" id="SSF56854">
    <property type="entry name" value="Bcl-2 inhibitors of programmed cell death"/>
    <property type="match status" value="1"/>
</dbReference>
<evidence type="ECO:0000313" key="2">
    <source>
        <dbReference type="Proteomes" id="UP001142489"/>
    </source>
</evidence>
<name>A0A9Q0XWF3_9SAUR</name>
<proteinExistence type="predicted"/>
<organism evidence="1 2">
    <name type="scientific">Phrynocephalus forsythii</name>
    <dbReference type="NCBI Taxonomy" id="171643"/>
    <lineage>
        <taxon>Eukaryota</taxon>
        <taxon>Metazoa</taxon>
        <taxon>Chordata</taxon>
        <taxon>Craniata</taxon>
        <taxon>Vertebrata</taxon>
        <taxon>Euteleostomi</taxon>
        <taxon>Lepidosauria</taxon>
        <taxon>Squamata</taxon>
        <taxon>Bifurcata</taxon>
        <taxon>Unidentata</taxon>
        <taxon>Episquamata</taxon>
        <taxon>Toxicofera</taxon>
        <taxon>Iguania</taxon>
        <taxon>Acrodonta</taxon>
        <taxon>Agamidae</taxon>
        <taxon>Agaminae</taxon>
        <taxon>Phrynocephalus</taxon>
    </lineage>
</organism>
<sequence length="167" mass="19038">MMNAVTFEEQTEQIVEVLFYDLIHEQSGIRFRGLQARPEFRIELQGLRVTSAGTFDPVPVARTLQHLGDQYNEEIETTVQGILQEKNMLKKFRETTEQLSRNSGLEYELSFLAVAVKLFQCLAQVAPTVVEPDLLIQTINGNPEVRGYIERQGGWENFGNRGSQHNP</sequence>
<accession>A0A9Q0XWF3</accession>
<dbReference type="Proteomes" id="UP001142489">
    <property type="component" value="Unassembled WGS sequence"/>
</dbReference>
<evidence type="ECO:0008006" key="3">
    <source>
        <dbReference type="Google" id="ProtNLM"/>
    </source>
</evidence>
<dbReference type="GO" id="GO:0042981">
    <property type="term" value="P:regulation of apoptotic process"/>
    <property type="evidence" value="ECO:0007669"/>
    <property type="project" value="InterPro"/>
</dbReference>
<evidence type="ECO:0000313" key="1">
    <source>
        <dbReference type="EMBL" id="KAJ7331792.1"/>
    </source>
</evidence>
<dbReference type="EMBL" id="JAPFRF010000005">
    <property type="protein sequence ID" value="KAJ7331792.1"/>
    <property type="molecule type" value="Genomic_DNA"/>
</dbReference>
<dbReference type="PANTHER" id="PTHR36466">
    <property type="entry name" value="BCL-2-LIKE PROTEIN 15"/>
    <property type="match status" value="1"/>
</dbReference>
<dbReference type="OrthoDB" id="9950208at2759"/>
<dbReference type="Gene3D" id="1.10.437.10">
    <property type="entry name" value="Blc2-like"/>
    <property type="match status" value="1"/>
</dbReference>
<comment type="caution">
    <text evidence="1">The sequence shown here is derived from an EMBL/GenBank/DDBJ whole genome shotgun (WGS) entry which is preliminary data.</text>
</comment>
<gene>
    <name evidence="1" type="ORF">JRQ81_013972</name>
</gene>
<dbReference type="InterPro" id="IPR033543">
    <property type="entry name" value="BCL2L15"/>
</dbReference>
<dbReference type="AlphaFoldDB" id="A0A9Q0XWF3"/>
<dbReference type="InterPro" id="IPR036834">
    <property type="entry name" value="Bcl-2-like_sf"/>
</dbReference>
<protein>
    <recommendedName>
        <fullName evidence="3">Bcl-2-like protein 15</fullName>
    </recommendedName>
</protein>
<dbReference type="PANTHER" id="PTHR36466:SF1">
    <property type="entry name" value="BCL-2-LIKE PROTEIN 15"/>
    <property type="match status" value="1"/>
</dbReference>
<keyword evidence="2" id="KW-1185">Reference proteome</keyword>